<name>A0A0D2YHE4_FUSOF</name>
<feature type="repeat" description="ANK" evidence="1">
    <location>
        <begin position="191"/>
        <end position="223"/>
    </location>
</feature>
<dbReference type="Gene3D" id="1.25.40.20">
    <property type="entry name" value="Ankyrin repeat-containing domain"/>
    <property type="match status" value="1"/>
</dbReference>
<dbReference type="PROSITE" id="PS50088">
    <property type="entry name" value="ANK_REPEAT"/>
    <property type="match status" value="4"/>
</dbReference>
<keyword evidence="1" id="KW-0040">ANK repeat</keyword>
<dbReference type="Pfam" id="PF12796">
    <property type="entry name" value="Ank_2"/>
    <property type="match status" value="2"/>
</dbReference>
<proteinExistence type="predicted"/>
<dbReference type="InterPro" id="IPR052801">
    <property type="entry name" value="Ankyrin-EF-hand"/>
</dbReference>
<dbReference type="SMART" id="SM00248">
    <property type="entry name" value="ANK"/>
    <property type="match status" value="7"/>
</dbReference>
<dbReference type="SUPFAM" id="SSF48403">
    <property type="entry name" value="Ankyrin repeat"/>
    <property type="match status" value="1"/>
</dbReference>
<dbReference type="AlphaFoldDB" id="A0A0D2YHE4"/>
<evidence type="ECO:0000256" key="1">
    <source>
        <dbReference type="PROSITE-ProRule" id="PRU00023"/>
    </source>
</evidence>
<protein>
    <submittedName>
        <fullName evidence="2">Uncharacterized protein</fullName>
    </submittedName>
</protein>
<dbReference type="EnsemblFungi" id="FOXG_15736T0">
    <property type="protein sequence ID" value="FOXG_15736P0"/>
    <property type="gene ID" value="FOXG_15736"/>
</dbReference>
<dbReference type="PANTHER" id="PTHR24127:SF1">
    <property type="entry name" value="ANKYRIN REPEAT AND EF-HAND DOMAIN-CONTAINING PROTEIN 1"/>
    <property type="match status" value="1"/>
</dbReference>
<evidence type="ECO:0000313" key="3">
    <source>
        <dbReference type="Proteomes" id="UP000002489"/>
    </source>
</evidence>
<feature type="repeat" description="ANK" evidence="1">
    <location>
        <begin position="94"/>
        <end position="126"/>
    </location>
</feature>
<reference evidence="2" key="2">
    <citation type="submission" date="2025-08" db="UniProtKB">
        <authorList>
            <consortium name="EnsemblFungi"/>
        </authorList>
    </citation>
    <scope>IDENTIFICATION</scope>
    <source>
        <strain evidence="2">4287 / CBS 123668 / FGSC 9935 / NRRL 34936</strain>
    </source>
</reference>
<dbReference type="InterPro" id="IPR002110">
    <property type="entry name" value="Ankyrin_rpt"/>
</dbReference>
<feature type="repeat" description="ANK" evidence="1">
    <location>
        <begin position="224"/>
        <end position="256"/>
    </location>
</feature>
<sequence>MDIDRVRRLIDQIYRKVDDHRNMPCLLPGNGLFLVRHRPDEDTPPHTICYGHLVARCLLPLVKDQLFYASWSGDETCVKMLLDASATKDTTAWRLDNALYIATVFGHLETVTLLVREGADVNAEVERDNVLCAAVDAGRTDITALLIKEGADVNRQQGALVNALEVASRSGRLDIVELLIKQGADVNGQSATGTALCAASYSSHLNIVMHLVEAGADVNANGAYYGTPISAASATGSLDIITYLVEKGADVNAPTGSFENALQAAIIFQQDSVVNLLRNYKAELSPKIKFKRCLSCALPATHKPVI</sequence>
<feature type="repeat" description="ANK" evidence="1">
    <location>
        <begin position="159"/>
        <end position="191"/>
    </location>
</feature>
<dbReference type="InterPro" id="IPR036770">
    <property type="entry name" value="Ankyrin_rpt-contain_sf"/>
</dbReference>
<dbReference type="PROSITE" id="PS50297">
    <property type="entry name" value="ANK_REP_REGION"/>
    <property type="match status" value="3"/>
</dbReference>
<dbReference type="PANTHER" id="PTHR24127">
    <property type="entry name" value="ANKYRIN REPEAT AND EF-HAND DOMAIN-CONTAINING PROTEIN 1"/>
    <property type="match status" value="1"/>
</dbReference>
<evidence type="ECO:0000313" key="2">
    <source>
        <dbReference type="EnsemblFungi" id="FOXG_15736P0"/>
    </source>
</evidence>
<dbReference type="STRING" id="426428.A0A0D2YHE4"/>
<reference evidence="3" key="1">
    <citation type="journal article" date="2012" name="Mol. Plant Microbe Interact.">
        <title>A highly conserved effector in Fusarium oxysporum is required for full virulence on Arabidopsis.</title>
        <authorList>
            <person name="Thatcher L.F."/>
            <person name="Gardiner D.M."/>
            <person name="Kazan K."/>
            <person name="Manners J."/>
        </authorList>
    </citation>
    <scope>NUCLEOTIDE SEQUENCE [LARGE SCALE GENOMIC DNA]</scope>
    <source>
        <strain evidence="3">Fo5176</strain>
    </source>
</reference>
<accession>A0A0D2YHE4</accession>
<organism evidence="2 3">
    <name type="scientific">Fusarium oxysporum (strain Fo5176)</name>
    <name type="common">Fusarium vascular wilt</name>
    <dbReference type="NCBI Taxonomy" id="660025"/>
    <lineage>
        <taxon>Eukaryota</taxon>
        <taxon>Fungi</taxon>
        <taxon>Dikarya</taxon>
        <taxon>Ascomycota</taxon>
        <taxon>Pezizomycotina</taxon>
        <taxon>Sordariomycetes</taxon>
        <taxon>Hypocreomycetidae</taxon>
        <taxon>Hypocreales</taxon>
        <taxon>Nectriaceae</taxon>
        <taxon>Fusarium</taxon>
        <taxon>Fusarium oxysporum species complex</taxon>
    </lineage>
</organism>
<dbReference type="Proteomes" id="UP000002489">
    <property type="component" value="Unassembled WGS sequence"/>
</dbReference>